<dbReference type="OrthoDB" id="4821062at2759"/>
<evidence type="ECO:0000259" key="2">
    <source>
        <dbReference type="Pfam" id="PF20253"/>
    </source>
</evidence>
<feature type="region of interest" description="Disordered" evidence="1">
    <location>
        <begin position="96"/>
        <end position="132"/>
    </location>
</feature>
<accession>A0A9P4PG51</accession>
<reference evidence="3" key="1">
    <citation type="journal article" date="2020" name="Stud. Mycol.">
        <title>101 Dothideomycetes genomes: a test case for predicting lifestyles and emergence of pathogens.</title>
        <authorList>
            <person name="Haridas S."/>
            <person name="Albert R."/>
            <person name="Binder M."/>
            <person name="Bloem J."/>
            <person name="Labutti K."/>
            <person name="Salamov A."/>
            <person name="Andreopoulos B."/>
            <person name="Baker S."/>
            <person name="Barry K."/>
            <person name="Bills G."/>
            <person name="Bluhm B."/>
            <person name="Cannon C."/>
            <person name="Castanera R."/>
            <person name="Culley D."/>
            <person name="Daum C."/>
            <person name="Ezra D."/>
            <person name="Gonzalez J."/>
            <person name="Henrissat B."/>
            <person name="Kuo A."/>
            <person name="Liang C."/>
            <person name="Lipzen A."/>
            <person name="Lutzoni F."/>
            <person name="Magnuson J."/>
            <person name="Mondo S."/>
            <person name="Nolan M."/>
            <person name="Ohm R."/>
            <person name="Pangilinan J."/>
            <person name="Park H.-J."/>
            <person name="Ramirez L."/>
            <person name="Alfaro M."/>
            <person name="Sun H."/>
            <person name="Tritt A."/>
            <person name="Yoshinaga Y."/>
            <person name="Zwiers L.-H."/>
            <person name="Turgeon B."/>
            <person name="Goodwin S."/>
            <person name="Spatafora J."/>
            <person name="Crous P."/>
            <person name="Grigoriev I."/>
        </authorList>
    </citation>
    <scope>NUCLEOTIDE SEQUENCE</scope>
    <source>
        <strain evidence="3">CBS 690.94</strain>
    </source>
</reference>
<dbReference type="InterPro" id="IPR046539">
    <property type="entry name" value="DUF6604"/>
</dbReference>
<sequence length="538" mass="60225">MSAISSGVVPTCWLRTIPPVLRKWSEPRRCRIGTTTPLIFKFPVTTLSRCGASIHTYRIPRAPSVFCELFDITRPFPDAYGHPRAPPYCLPRLRDPHMPLSSRSTPSREPPTASAKHTRPLSLSKISHKNPSPNIKTILDANHKDLSVHNLPQNNPSMPARELFDPSVHAHIQARAATYQKATVQVFHWIITNSNVPVPTYPGPKKQYVKMSALVRAANDIALRKVCAPPAIRRILTTAIKLREEVTAKYRQREGNSVSQSTLGHERFTAALREIQGELEAVPMPPKPSKPTSRKDTPGFAVYRHSFSTLATDNDSGDDNQRDQDDQDGFQPLEVESDDLLQEMLLAAWIMQIAHFLQQAVYGGNRPVLTTDMGWRNSSGEYHGPSVVHRYPHPLEKDEEASQDEIHTGSFQFLQALRETSPNSASLPPIETWTVVEITEQMHLTAHREFSGDEPLARVNFIAIFLFCAEVLRKLQDCENVAFTTHRASRAVERVEKALEELDAKGQAAFGSGPAAGLKATLETFDRRRCDETFSSEL</sequence>
<feature type="compositionally biased region" description="Low complexity" evidence="1">
    <location>
        <begin position="101"/>
        <end position="115"/>
    </location>
</feature>
<gene>
    <name evidence="3" type="ORF">P171DRAFT_495053</name>
</gene>
<evidence type="ECO:0000256" key="1">
    <source>
        <dbReference type="SAM" id="MobiDB-lite"/>
    </source>
</evidence>
<feature type="domain" description="DUF6604" evidence="2">
    <location>
        <begin position="205"/>
        <end position="349"/>
    </location>
</feature>
<proteinExistence type="predicted"/>
<evidence type="ECO:0000313" key="4">
    <source>
        <dbReference type="Proteomes" id="UP000799764"/>
    </source>
</evidence>
<dbReference type="EMBL" id="MU001502">
    <property type="protein sequence ID" value="KAF2443357.1"/>
    <property type="molecule type" value="Genomic_DNA"/>
</dbReference>
<dbReference type="AlphaFoldDB" id="A0A9P4PG51"/>
<protein>
    <recommendedName>
        <fullName evidence="2">DUF6604 domain-containing protein</fullName>
    </recommendedName>
</protein>
<evidence type="ECO:0000313" key="3">
    <source>
        <dbReference type="EMBL" id="KAF2443357.1"/>
    </source>
</evidence>
<comment type="caution">
    <text evidence="3">The sequence shown here is derived from an EMBL/GenBank/DDBJ whole genome shotgun (WGS) entry which is preliminary data.</text>
</comment>
<keyword evidence="4" id="KW-1185">Reference proteome</keyword>
<dbReference type="Pfam" id="PF20253">
    <property type="entry name" value="DUF6604"/>
    <property type="match status" value="1"/>
</dbReference>
<dbReference type="Proteomes" id="UP000799764">
    <property type="component" value="Unassembled WGS sequence"/>
</dbReference>
<feature type="region of interest" description="Disordered" evidence="1">
    <location>
        <begin position="278"/>
        <end position="331"/>
    </location>
</feature>
<name>A0A9P4PG51_9PLEO</name>
<organism evidence="3 4">
    <name type="scientific">Karstenula rhodostoma CBS 690.94</name>
    <dbReference type="NCBI Taxonomy" id="1392251"/>
    <lineage>
        <taxon>Eukaryota</taxon>
        <taxon>Fungi</taxon>
        <taxon>Dikarya</taxon>
        <taxon>Ascomycota</taxon>
        <taxon>Pezizomycotina</taxon>
        <taxon>Dothideomycetes</taxon>
        <taxon>Pleosporomycetidae</taxon>
        <taxon>Pleosporales</taxon>
        <taxon>Massarineae</taxon>
        <taxon>Didymosphaeriaceae</taxon>
        <taxon>Karstenula</taxon>
    </lineage>
</organism>